<dbReference type="SMART" id="SM00676">
    <property type="entry name" value="DM10"/>
    <property type="match status" value="3"/>
</dbReference>
<dbReference type="InterPro" id="IPR040193">
    <property type="entry name" value="EFHC1/EFHC2/EFHB"/>
</dbReference>
<dbReference type="GO" id="GO:0005930">
    <property type="term" value="C:axoneme"/>
    <property type="evidence" value="ECO:0007669"/>
    <property type="project" value="UniProtKB-SubCell"/>
</dbReference>
<comment type="subcellular location">
    <subcellularLocation>
        <location evidence="1">Cytoplasm</location>
        <location evidence="1">Cytoskeleton</location>
        <location evidence="1">Cilium axoneme</location>
    </subcellularLocation>
</comment>
<dbReference type="Gene3D" id="2.30.29.170">
    <property type="match status" value="3"/>
</dbReference>
<organism evidence="8">
    <name type="scientific">Menopon gallinae</name>
    <name type="common">poultry shaft louse</name>
    <dbReference type="NCBI Taxonomy" id="328185"/>
    <lineage>
        <taxon>Eukaryota</taxon>
        <taxon>Metazoa</taxon>
        <taxon>Ecdysozoa</taxon>
        <taxon>Arthropoda</taxon>
        <taxon>Hexapoda</taxon>
        <taxon>Insecta</taxon>
        <taxon>Pterygota</taxon>
        <taxon>Neoptera</taxon>
        <taxon>Paraneoptera</taxon>
        <taxon>Psocodea</taxon>
        <taxon>Troctomorpha</taxon>
        <taxon>Phthiraptera</taxon>
        <taxon>Amblycera</taxon>
        <taxon>Menoponidae</taxon>
        <taxon>Menopon</taxon>
    </lineage>
</organism>
<dbReference type="PANTHER" id="PTHR12086">
    <property type="entry name" value="EF-HAND DOMAIN C-TERMINAL CONTAINING PROTEIN"/>
    <property type="match status" value="1"/>
</dbReference>
<comment type="caution">
    <text evidence="8">The sequence shown here is derived from an EMBL/GenBank/DDBJ whole genome shotgun (WGS) entry which is preliminary data.</text>
</comment>
<dbReference type="Pfam" id="PF06565">
    <property type="entry name" value="DM10_dom"/>
    <property type="match status" value="3"/>
</dbReference>
<evidence type="ECO:0000256" key="1">
    <source>
        <dbReference type="ARBA" id="ARBA00004430"/>
    </source>
</evidence>
<dbReference type="EMBL" id="JARGDH010000001">
    <property type="protein sequence ID" value="KAL0281536.1"/>
    <property type="molecule type" value="Genomic_DNA"/>
</dbReference>
<evidence type="ECO:0000259" key="7">
    <source>
        <dbReference type="PROSITE" id="PS51336"/>
    </source>
</evidence>
<dbReference type="GO" id="GO:0043014">
    <property type="term" value="F:alpha-tubulin binding"/>
    <property type="evidence" value="ECO:0007669"/>
    <property type="project" value="TreeGrafter"/>
</dbReference>
<dbReference type="FunFam" id="2.30.29.170:FF:000004">
    <property type="entry name" value="EF-hand domain containing 2"/>
    <property type="match status" value="1"/>
</dbReference>
<dbReference type="GO" id="GO:0072686">
    <property type="term" value="C:mitotic spindle"/>
    <property type="evidence" value="ECO:0007669"/>
    <property type="project" value="TreeGrafter"/>
</dbReference>
<gene>
    <name evidence="8" type="ORF">PYX00_002493</name>
</gene>
<name>A0AAW2IHJ3_9NEOP</name>
<dbReference type="GO" id="GO:0000281">
    <property type="term" value="P:mitotic cytokinesis"/>
    <property type="evidence" value="ECO:0007669"/>
    <property type="project" value="TreeGrafter"/>
</dbReference>
<keyword evidence="3" id="KW-0677">Repeat</keyword>
<dbReference type="GO" id="GO:0007052">
    <property type="term" value="P:mitotic spindle organization"/>
    <property type="evidence" value="ECO:0007669"/>
    <property type="project" value="TreeGrafter"/>
</dbReference>
<dbReference type="AlphaFoldDB" id="A0AAW2IHJ3"/>
<proteinExistence type="predicted"/>
<keyword evidence="5" id="KW-0966">Cell projection</keyword>
<evidence type="ECO:0000256" key="5">
    <source>
        <dbReference type="ARBA" id="ARBA00023273"/>
    </source>
</evidence>
<keyword evidence="4" id="KW-0206">Cytoskeleton</keyword>
<dbReference type="PANTHER" id="PTHR12086:SF9">
    <property type="entry name" value="EF-HAND DOMAIN-CONTAINING PROTEIN 1"/>
    <property type="match status" value="1"/>
</dbReference>
<accession>A0AAW2IHJ3</accession>
<dbReference type="FunFam" id="2.30.29.170:FF:000001">
    <property type="entry name" value="EF-hand domain containing 1"/>
    <property type="match status" value="1"/>
</dbReference>
<feature type="region of interest" description="Disordered" evidence="6">
    <location>
        <begin position="371"/>
        <end position="390"/>
    </location>
</feature>
<reference evidence="8" key="1">
    <citation type="journal article" date="2024" name="Gigascience">
        <title>Chromosome-level genome of the poultry shaft louse Menopon gallinae provides insight into the host-switching and adaptive evolution of parasitic lice.</title>
        <authorList>
            <person name="Xu Y."/>
            <person name="Ma L."/>
            <person name="Liu S."/>
            <person name="Liang Y."/>
            <person name="Liu Q."/>
            <person name="He Z."/>
            <person name="Tian L."/>
            <person name="Duan Y."/>
            <person name="Cai W."/>
            <person name="Li H."/>
            <person name="Song F."/>
        </authorList>
    </citation>
    <scope>NUCLEOTIDE SEQUENCE</scope>
    <source>
        <strain evidence="8">Cailab_2023a</strain>
    </source>
</reference>
<feature type="domain" description="DM10" evidence="7">
    <location>
        <begin position="244"/>
        <end position="364"/>
    </location>
</feature>
<evidence type="ECO:0000256" key="6">
    <source>
        <dbReference type="SAM" id="MobiDB-lite"/>
    </source>
</evidence>
<protein>
    <recommendedName>
        <fullName evidence="7">DM10 domain-containing protein</fullName>
    </recommendedName>
</protein>
<feature type="compositionally biased region" description="Basic and acidic residues" evidence="6">
    <location>
        <begin position="374"/>
        <end position="383"/>
    </location>
</feature>
<evidence type="ECO:0000313" key="8">
    <source>
        <dbReference type="EMBL" id="KAL0281537.1"/>
    </source>
</evidence>
<dbReference type="PROSITE" id="PS51336">
    <property type="entry name" value="DM10"/>
    <property type="match status" value="3"/>
</dbReference>
<dbReference type="FunFam" id="2.30.29.170:FF:000002">
    <property type="entry name" value="EF-hand domain (C-terminal) containing 1"/>
    <property type="match status" value="1"/>
</dbReference>
<evidence type="ECO:0000256" key="4">
    <source>
        <dbReference type="ARBA" id="ARBA00023212"/>
    </source>
</evidence>
<dbReference type="EMBL" id="JARGDH010000001">
    <property type="protein sequence ID" value="KAL0281537.1"/>
    <property type="molecule type" value="Genomic_DNA"/>
</dbReference>
<dbReference type="GO" id="GO:0060285">
    <property type="term" value="P:cilium-dependent cell motility"/>
    <property type="evidence" value="ECO:0007669"/>
    <property type="project" value="TreeGrafter"/>
</dbReference>
<keyword evidence="2" id="KW-0963">Cytoplasm</keyword>
<evidence type="ECO:0000256" key="2">
    <source>
        <dbReference type="ARBA" id="ARBA00022490"/>
    </source>
</evidence>
<dbReference type="InterPro" id="IPR006602">
    <property type="entry name" value="DM10_dom"/>
</dbReference>
<feature type="domain" description="DM10" evidence="7">
    <location>
        <begin position="421"/>
        <end position="525"/>
    </location>
</feature>
<feature type="domain" description="DM10" evidence="7">
    <location>
        <begin position="94"/>
        <end position="201"/>
    </location>
</feature>
<evidence type="ECO:0000256" key="3">
    <source>
        <dbReference type="ARBA" id="ARBA00022737"/>
    </source>
</evidence>
<sequence>MCEKEKEGLPLLPGFSFPDPTKCKFHRSQFFDFKHGGRLTKHTGPVAGKYPRDIDSVRYLDIFNDTIVYDPTLTYGRTREYPLPAFRPHFVTYDKKCLTFDAFFKQTVYNSPDEYYRVRPVKIIYFLDDDTITVMEPTTLNAGFAQGRLIRRAKIPKYGYEDSTDLHWKDFNLGIDIGLCGIVFHITNCDLYTKEFLLSQGVELNDPECMPPDPYTEMRKHKTALPQFKTKSVDDKLRRSIEFDGKLLRFRAVWDDRDSEHGALDSYVVRYYLQDDTVEVAEIRGINDGKDPFPLLLKRTKLPKNWKDVPTTFPSIYMEISDHEIVEYYQPKDFIIGQTIFVYGRRMLLHKCDDETRNYYCKALNINQPENFDIEERPQKKPPEPPPPHTGFGTLEDALASCLHFEPKPFKKDVIKQLVNAGKYLRYSAKLKSTHPEDEIREFVMKYCLSESTISIHELVIRNSGHIGGRFLSSMLVPKPGSHKDYPEYYSPSDFYIGAVIIVNEHKFLITGADLQVYRYMEANPEKFKPEVVDNVRNYLMKEGLLKEDIATIAKSLINPNEFPTDKVCVSDPDREREELQPCPDVPCQPDAEYKPPYVPPPICDMCPPLQECGKVQPECGPQTVPEAHFDDLSGKLIFNRDNPNWK</sequence>